<proteinExistence type="inferred from homology"/>
<dbReference type="GO" id="GO:0006308">
    <property type="term" value="P:DNA catabolic process"/>
    <property type="evidence" value="ECO:0007669"/>
    <property type="project" value="UniProtKB-UniRule"/>
</dbReference>
<dbReference type="CDD" id="cd04489">
    <property type="entry name" value="ExoVII_LU_OBF"/>
    <property type="match status" value="1"/>
</dbReference>
<evidence type="ECO:0000256" key="6">
    <source>
        <dbReference type="RuleBase" id="RU004355"/>
    </source>
</evidence>
<dbReference type="RefSeq" id="WP_336613406.1">
    <property type="nucleotide sequence ID" value="NZ_JADBHS010000005.1"/>
</dbReference>
<dbReference type="Proteomes" id="UP001318760">
    <property type="component" value="Unassembled WGS sequence"/>
</dbReference>
<comment type="function">
    <text evidence="5">Bidirectionally degrades single-stranded DNA into large acid-insoluble oligonucleotides, which are then degraded further into small acid-soluble oligonucleotides.</text>
</comment>
<evidence type="ECO:0000256" key="3">
    <source>
        <dbReference type="ARBA" id="ARBA00022801"/>
    </source>
</evidence>
<dbReference type="InterPro" id="IPR012340">
    <property type="entry name" value="NA-bd_OB-fold"/>
</dbReference>
<evidence type="ECO:0000256" key="2">
    <source>
        <dbReference type="ARBA" id="ARBA00022722"/>
    </source>
</evidence>
<organism evidence="9 10">
    <name type="scientific">Campylobacter californiensis</name>
    <dbReference type="NCBI Taxonomy" id="1032243"/>
    <lineage>
        <taxon>Bacteria</taxon>
        <taxon>Pseudomonadati</taxon>
        <taxon>Campylobacterota</taxon>
        <taxon>Epsilonproteobacteria</taxon>
        <taxon>Campylobacterales</taxon>
        <taxon>Campylobacteraceae</taxon>
        <taxon>Campylobacter</taxon>
    </lineage>
</organism>
<dbReference type="InterPro" id="IPR020579">
    <property type="entry name" value="Exonuc_VII_lsu_C"/>
</dbReference>
<dbReference type="NCBIfam" id="TIGR00237">
    <property type="entry name" value="xseA"/>
    <property type="match status" value="1"/>
</dbReference>
<dbReference type="PANTHER" id="PTHR30008">
    <property type="entry name" value="EXODEOXYRIBONUCLEASE 7 LARGE SUBUNIT"/>
    <property type="match status" value="1"/>
</dbReference>
<dbReference type="EMBL" id="JADBHS010000005">
    <property type="protein sequence ID" value="MBE2986213.1"/>
    <property type="molecule type" value="Genomic_DNA"/>
</dbReference>
<accession>A0ABD4JIW4</accession>
<keyword evidence="4 5" id="KW-0269">Exonuclease</keyword>
<keyword evidence="2 5" id="KW-0540">Nuclease</keyword>
<dbReference type="EC" id="3.1.11.6" evidence="5"/>
<sequence>MLSVSELNEQAKALLETHFEYVEVVGEISRLTKHGSGHWYFTLKDERAAISCVMYRMSNAKLKFDVKDGMKVQIYGKISLYTPSGSYQLIASSMRPDGEGELELAFKQLQEKLSKEGLFDASCKKQLMRMPRKVALVTSATSAALQDMLKVANSRWKLTEIFIFDALTQGQNAPTSLISALKKADGYGVDVIILARGGGSREDLWCFNDEGLARAIFDAKTPVISAIGHEIDYVISDFVADFRAPTPTAAMMQILPDENEILQYLDAVEKSLDTVMLQKISKFENRLNFIMAKLSTNALKVKIDLKIAQILASSQKLDMLLRGKILKLESKINELNATYKARQSFFESTKGLIQVRLNNTNAILEELQAGDEVELVGQNAIKKAKIL</sequence>
<feature type="domain" description="Exonuclease VII large subunit C-terminal" evidence="7">
    <location>
        <begin position="118"/>
        <end position="346"/>
    </location>
</feature>
<dbReference type="AlphaFoldDB" id="A0ABD4JIW4"/>
<dbReference type="Pfam" id="PF13742">
    <property type="entry name" value="tRNA_anti_2"/>
    <property type="match status" value="1"/>
</dbReference>
<dbReference type="Pfam" id="PF02601">
    <property type="entry name" value="Exonuc_VII_L"/>
    <property type="match status" value="1"/>
</dbReference>
<dbReference type="GO" id="GO:0005737">
    <property type="term" value="C:cytoplasm"/>
    <property type="evidence" value="ECO:0007669"/>
    <property type="project" value="UniProtKB-SubCell"/>
</dbReference>
<evidence type="ECO:0000259" key="8">
    <source>
        <dbReference type="Pfam" id="PF13742"/>
    </source>
</evidence>
<keyword evidence="3 5" id="KW-0378">Hydrolase</keyword>
<dbReference type="InterPro" id="IPR025824">
    <property type="entry name" value="OB-fold_nuc-bd_dom"/>
</dbReference>
<keyword evidence="1 5" id="KW-0963">Cytoplasm</keyword>
<gene>
    <name evidence="5" type="primary">xseA</name>
    <name evidence="9" type="ORF">CCAL12919_03575</name>
</gene>
<feature type="domain" description="OB-fold nucleic acid binding" evidence="8">
    <location>
        <begin position="2"/>
        <end position="95"/>
    </location>
</feature>
<dbReference type="GO" id="GO:0008855">
    <property type="term" value="F:exodeoxyribonuclease VII activity"/>
    <property type="evidence" value="ECO:0007669"/>
    <property type="project" value="UniProtKB-UniRule"/>
</dbReference>
<dbReference type="Gene3D" id="2.40.50.140">
    <property type="entry name" value="Nucleic acid-binding proteins"/>
    <property type="match status" value="1"/>
</dbReference>
<comment type="caution">
    <text evidence="9">The sequence shown here is derived from an EMBL/GenBank/DDBJ whole genome shotgun (WGS) entry which is preliminary data.</text>
</comment>
<evidence type="ECO:0000256" key="1">
    <source>
        <dbReference type="ARBA" id="ARBA00022490"/>
    </source>
</evidence>
<evidence type="ECO:0000313" key="10">
    <source>
        <dbReference type="Proteomes" id="UP001318760"/>
    </source>
</evidence>
<protein>
    <recommendedName>
        <fullName evidence="5">Exodeoxyribonuclease 7 large subunit</fullName>
        <ecNumber evidence="5">3.1.11.6</ecNumber>
    </recommendedName>
    <alternativeName>
        <fullName evidence="5">Exodeoxyribonuclease VII large subunit</fullName>
        <shortName evidence="5">Exonuclease VII large subunit</shortName>
    </alternativeName>
</protein>
<evidence type="ECO:0000256" key="5">
    <source>
        <dbReference type="HAMAP-Rule" id="MF_00378"/>
    </source>
</evidence>
<dbReference type="HAMAP" id="MF_00378">
    <property type="entry name" value="Exonuc_7_L"/>
    <property type="match status" value="1"/>
</dbReference>
<evidence type="ECO:0000256" key="4">
    <source>
        <dbReference type="ARBA" id="ARBA00022839"/>
    </source>
</evidence>
<comment type="subcellular location">
    <subcellularLocation>
        <location evidence="5 6">Cytoplasm</location>
    </subcellularLocation>
</comment>
<comment type="subunit">
    <text evidence="5">Heterooligomer composed of large and small subunits.</text>
</comment>
<comment type="similarity">
    <text evidence="5 6">Belongs to the XseA family.</text>
</comment>
<reference evidence="9 10" key="1">
    <citation type="submission" date="2020-10" db="EMBL/GenBank/DDBJ databases">
        <title>Campylobacter californiensis sp. nov. isolated from cattle and feral swine in California.</title>
        <authorList>
            <person name="Miller W.G."/>
        </authorList>
    </citation>
    <scope>NUCLEOTIDE SEQUENCE [LARGE SCALE GENOMIC DNA]</scope>
    <source>
        <strain evidence="9 10">RM12919</strain>
    </source>
</reference>
<comment type="catalytic activity">
    <reaction evidence="5 6">
        <text>Exonucleolytic cleavage in either 5'- to 3'- or 3'- to 5'-direction to yield nucleoside 5'-phosphates.</text>
        <dbReference type="EC" id="3.1.11.6"/>
    </reaction>
</comment>
<dbReference type="InterPro" id="IPR003753">
    <property type="entry name" value="Exonuc_VII_L"/>
</dbReference>
<dbReference type="PANTHER" id="PTHR30008:SF0">
    <property type="entry name" value="EXODEOXYRIBONUCLEASE 7 LARGE SUBUNIT"/>
    <property type="match status" value="1"/>
</dbReference>
<name>A0ABD4JIW4_9BACT</name>
<evidence type="ECO:0000313" key="9">
    <source>
        <dbReference type="EMBL" id="MBE2986213.1"/>
    </source>
</evidence>
<dbReference type="GO" id="GO:0009318">
    <property type="term" value="C:exodeoxyribonuclease VII complex"/>
    <property type="evidence" value="ECO:0007669"/>
    <property type="project" value="UniProtKB-UniRule"/>
</dbReference>
<evidence type="ECO:0000259" key="7">
    <source>
        <dbReference type="Pfam" id="PF02601"/>
    </source>
</evidence>